<keyword evidence="3" id="KW-0378">Hydrolase</keyword>
<organism evidence="8 9">
    <name type="scientific">Ligilactobacillus faecis</name>
    <dbReference type="NCBI Taxonomy" id="762833"/>
    <lineage>
        <taxon>Bacteria</taxon>
        <taxon>Bacillati</taxon>
        <taxon>Bacillota</taxon>
        <taxon>Bacilli</taxon>
        <taxon>Lactobacillales</taxon>
        <taxon>Lactobacillaceae</taxon>
        <taxon>Ligilactobacillus</taxon>
    </lineage>
</organism>
<name>A0ABV4DR83_9LACO</name>
<evidence type="ECO:0000256" key="5">
    <source>
        <dbReference type="ARBA" id="ARBA00023136"/>
    </source>
</evidence>
<dbReference type="PANTHER" id="PTHR10465">
    <property type="entry name" value="TRANSMEMBRANE GTPASE FZO1"/>
    <property type="match status" value="1"/>
</dbReference>
<proteinExistence type="predicted"/>
<evidence type="ECO:0000256" key="2">
    <source>
        <dbReference type="ARBA" id="ARBA00022741"/>
    </source>
</evidence>
<sequence length="756" mass="87300">MVKDIASTAIKELQGLKDKDIIQNSILADELDNVISRLKDKSFRLAVVGEFSSGKSTFLNAILKKDLLKHGAVETTATLTQIDNIAKGQNDDTFDVQYNNGKEEKNLPIEKLQDYTITSSKVISVADEVKKVVLRTHIFDVDYPVSLIDTPGLNGVADNHREKTLNEIKNAHACIYLLQVRGVNKSDADFIKYLSEYQKNILFVQNFIDELHDLEGETPEQKIAAQRKILEEIFKDSPDVNFDILGVSARNALIAQDKKAFPKYSDEERKELMESSRFETLLAEVQRLIKENLRAKKQQKDAIQVALRILDQMHDIAEIKIEQQKTDALESGQYGKVKYYTLLEEKLQKNKDKYIKNIKNYVSVEASDLKRISDKKVVNYLEEFRDEIEKGIDDKLQSDLRMRKDELADFVYNGELSRKISQSIYKVSQDLNVLLSSGLQNIQDGAMMRIEEYLGGTKVAVKTEWGALPKIVETDDTSILKDGIKDKEREIEELKSQNNQIETEQRQLIDECKQNRLEMDEERGKLDNLKIDYDQKIFNLGSKPRFERKQVTKTREIKRGGLFGGILDFFGTKTETYTETVTNSKERNKWINKRNKIEQEYFSKQEQVNLALANLNMKQQMLKDRSKELSGEQDRIRAAIKAQESRVKNEKELLEVQRNKARREHLNNIKKIAIKQLTEHFNTVSENLRINIASMLSDGEQTITTKALNIFNERFTERLNEIKRSLSEDKNTINENKLNIDRAVIEKVMRNLEELV</sequence>
<keyword evidence="5" id="KW-0472">Membrane</keyword>
<dbReference type="InterPro" id="IPR045063">
    <property type="entry name" value="Dynamin_N"/>
</dbReference>
<evidence type="ECO:0000256" key="1">
    <source>
        <dbReference type="ARBA" id="ARBA00004370"/>
    </source>
</evidence>
<gene>
    <name evidence="8" type="ORF">AALT52_01890</name>
</gene>
<dbReference type="InterPro" id="IPR027094">
    <property type="entry name" value="Mitofusin_fam"/>
</dbReference>
<evidence type="ECO:0000313" key="9">
    <source>
        <dbReference type="Proteomes" id="UP001565236"/>
    </source>
</evidence>
<dbReference type="Proteomes" id="UP001565236">
    <property type="component" value="Unassembled WGS sequence"/>
</dbReference>
<feature type="coiled-coil region" evidence="6">
    <location>
        <begin position="477"/>
        <end position="511"/>
    </location>
</feature>
<keyword evidence="9" id="KW-1185">Reference proteome</keyword>
<evidence type="ECO:0000256" key="6">
    <source>
        <dbReference type="SAM" id="Coils"/>
    </source>
</evidence>
<keyword evidence="4" id="KW-0342">GTP-binding</keyword>
<comment type="subcellular location">
    <subcellularLocation>
        <location evidence="1">Membrane</location>
    </subcellularLocation>
</comment>
<comment type="caution">
    <text evidence="8">The sequence shown here is derived from an EMBL/GenBank/DDBJ whole genome shotgun (WGS) entry which is preliminary data.</text>
</comment>
<evidence type="ECO:0000256" key="4">
    <source>
        <dbReference type="ARBA" id="ARBA00023134"/>
    </source>
</evidence>
<evidence type="ECO:0000256" key="3">
    <source>
        <dbReference type="ARBA" id="ARBA00022801"/>
    </source>
</evidence>
<evidence type="ECO:0000313" key="8">
    <source>
        <dbReference type="EMBL" id="MEY8661649.1"/>
    </source>
</evidence>
<feature type="domain" description="Dynamin N-terminal" evidence="7">
    <location>
        <begin position="45"/>
        <end position="204"/>
    </location>
</feature>
<keyword evidence="6" id="KW-0175">Coiled coil</keyword>
<accession>A0ABV4DR83</accession>
<feature type="coiled-coil region" evidence="6">
    <location>
        <begin position="612"/>
        <end position="664"/>
    </location>
</feature>
<dbReference type="EMBL" id="JBCLUF010000004">
    <property type="protein sequence ID" value="MEY8661649.1"/>
    <property type="molecule type" value="Genomic_DNA"/>
</dbReference>
<evidence type="ECO:0000259" key="7">
    <source>
        <dbReference type="Pfam" id="PF00350"/>
    </source>
</evidence>
<dbReference type="RefSeq" id="WP_369940671.1">
    <property type="nucleotide sequence ID" value="NZ_JBCLUF010000004.1"/>
</dbReference>
<dbReference type="Pfam" id="PF00350">
    <property type="entry name" value="Dynamin_N"/>
    <property type="match status" value="1"/>
</dbReference>
<reference evidence="8 9" key="1">
    <citation type="submission" date="2024-03" db="EMBL/GenBank/DDBJ databases">
        <title>Mouse gut bacterial collection (mGBC) of GemPharmatech.</title>
        <authorList>
            <person name="He Y."/>
            <person name="Dong L."/>
            <person name="Wu D."/>
            <person name="Gao X."/>
            <person name="Lin Z."/>
        </authorList>
    </citation>
    <scope>NUCLEOTIDE SEQUENCE [LARGE SCALE GENOMIC DNA]</scope>
    <source>
        <strain evidence="8 9">15-30</strain>
    </source>
</reference>
<dbReference type="PANTHER" id="PTHR10465:SF0">
    <property type="entry name" value="SARCALUMENIN"/>
    <property type="match status" value="1"/>
</dbReference>
<protein>
    <submittedName>
        <fullName evidence="8">Dynamin family protein</fullName>
    </submittedName>
</protein>
<keyword evidence="2" id="KW-0547">Nucleotide-binding</keyword>
<dbReference type="SUPFAM" id="SSF52540">
    <property type="entry name" value="P-loop containing nucleoside triphosphate hydrolases"/>
    <property type="match status" value="1"/>
</dbReference>
<dbReference type="InterPro" id="IPR027417">
    <property type="entry name" value="P-loop_NTPase"/>
</dbReference>
<dbReference type="Gene3D" id="3.40.50.300">
    <property type="entry name" value="P-loop containing nucleotide triphosphate hydrolases"/>
    <property type="match status" value="1"/>
</dbReference>